<keyword evidence="1" id="KW-1133">Transmembrane helix</keyword>
<accession>A0A397TCX5</accession>
<keyword evidence="3" id="KW-1185">Reference proteome</keyword>
<organism evidence="2 3">
    <name type="scientific">Glomus cerebriforme</name>
    <dbReference type="NCBI Taxonomy" id="658196"/>
    <lineage>
        <taxon>Eukaryota</taxon>
        <taxon>Fungi</taxon>
        <taxon>Fungi incertae sedis</taxon>
        <taxon>Mucoromycota</taxon>
        <taxon>Glomeromycotina</taxon>
        <taxon>Glomeromycetes</taxon>
        <taxon>Glomerales</taxon>
        <taxon>Glomeraceae</taxon>
        <taxon>Glomus</taxon>
    </lineage>
</organism>
<feature type="transmembrane region" description="Helical" evidence="1">
    <location>
        <begin position="59"/>
        <end position="78"/>
    </location>
</feature>
<dbReference type="Proteomes" id="UP000265703">
    <property type="component" value="Unassembled WGS sequence"/>
</dbReference>
<name>A0A397TCX5_9GLOM</name>
<dbReference type="AlphaFoldDB" id="A0A397TCX5"/>
<reference evidence="2 3" key="1">
    <citation type="submission" date="2018-06" db="EMBL/GenBank/DDBJ databases">
        <title>Comparative genomics reveals the genomic features of Rhizophagus irregularis, R. cerebriforme, R. diaphanum and Gigaspora rosea, and their symbiotic lifestyle signature.</title>
        <authorList>
            <person name="Morin E."/>
            <person name="San Clemente H."/>
            <person name="Chen E.C.H."/>
            <person name="De La Providencia I."/>
            <person name="Hainaut M."/>
            <person name="Kuo A."/>
            <person name="Kohler A."/>
            <person name="Murat C."/>
            <person name="Tang N."/>
            <person name="Roy S."/>
            <person name="Loubradou J."/>
            <person name="Henrissat B."/>
            <person name="Grigoriev I.V."/>
            <person name="Corradi N."/>
            <person name="Roux C."/>
            <person name="Martin F.M."/>
        </authorList>
    </citation>
    <scope>NUCLEOTIDE SEQUENCE [LARGE SCALE GENOMIC DNA]</scope>
    <source>
        <strain evidence="2 3">DAOM 227022</strain>
    </source>
</reference>
<gene>
    <name evidence="2" type="ORF">C1645_755739</name>
</gene>
<evidence type="ECO:0000313" key="3">
    <source>
        <dbReference type="Proteomes" id="UP000265703"/>
    </source>
</evidence>
<dbReference type="EMBL" id="QKYT01000050">
    <property type="protein sequence ID" value="RIA96103.1"/>
    <property type="molecule type" value="Genomic_DNA"/>
</dbReference>
<evidence type="ECO:0000313" key="2">
    <source>
        <dbReference type="EMBL" id="RIA96103.1"/>
    </source>
</evidence>
<comment type="caution">
    <text evidence="2">The sequence shown here is derived from an EMBL/GenBank/DDBJ whole genome shotgun (WGS) entry which is preliminary data.</text>
</comment>
<proteinExistence type="predicted"/>
<sequence length="80" mass="9251">MASAIFGYTMIDEYYSCAVTITALRIFRSFSVGKLCGKNLTRFNLFTKRIKLTDLFTRLYAFIYIISATICVNCMFIHHT</sequence>
<keyword evidence="1" id="KW-0472">Membrane</keyword>
<keyword evidence="1" id="KW-0812">Transmembrane</keyword>
<protein>
    <submittedName>
        <fullName evidence="2">Uncharacterized protein</fullName>
    </submittedName>
</protein>
<evidence type="ECO:0000256" key="1">
    <source>
        <dbReference type="SAM" id="Phobius"/>
    </source>
</evidence>